<evidence type="ECO:0000313" key="2">
    <source>
        <dbReference type="Proteomes" id="UP000231343"/>
    </source>
</evidence>
<comment type="caution">
    <text evidence="1">The sequence shown here is derived from an EMBL/GenBank/DDBJ whole genome shotgun (WGS) entry which is preliminary data.</text>
</comment>
<gene>
    <name evidence="1" type="ORF">COT42_00315</name>
</gene>
<organism evidence="1 2">
    <name type="scientific">Candidatus Saganbacteria bacterium CG08_land_8_20_14_0_20_45_16</name>
    <dbReference type="NCBI Taxonomy" id="2014293"/>
    <lineage>
        <taxon>Bacteria</taxon>
        <taxon>Bacillati</taxon>
        <taxon>Saganbacteria</taxon>
    </lineage>
</organism>
<protein>
    <submittedName>
        <fullName evidence="1">Uncharacterized protein</fullName>
    </submittedName>
</protein>
<accession>A0A2H0Y1V4</accession>
<proteinExistence type="predicted"/>
<reference evidence="1 2" key="1">
    <citation type="submission" date="2017-09" db="EMBL/GenBank/DDBJ databases">
        <title>Depth-based differentiation of microbial function through sediment-hosted aquifers and enrichment of novel symbionts in the deep terrestrial subsurface.</title>
        <authorList>
            <person name="Probst A.J."/>
            <person name="Ladd B."/>
            <person name="Jarett J.K."/>
            <person name="Geller-Mcgrath D.E."/>
            <person name="Sieber C.M."/>
            <person name="Emerson J.B."/>
            <person name="Anantharaman K."/>
            <person name="Thomas B.C."/>
            <person name="Malmstrom R."/>
            <person name="Stieglmeier M."/>
            <person name="Klingl A."/>
            <person name="Woyke T."/>
            <person name="Ryan C.M."/>
            <person name="Banfield J.F."/>
        </authorList>
    </citation>
    <scope>NUCLEOTIDE SEQUENCE [LARGE SCALE GENOMIC DNA]</scope>
    <source>
        <strain evidence="1">CG08_land_8_20_14_0_20_45_16</strain>
    </source>
</reference>
<dbReference type="EMBL" id="PEYM01000004">
    <property type="protein sequence ID" value="PIS31703.1"/>
    <property type="molecule type" value="Genomic_DNA"/>
</dbReference>
<dbReference type="Proteomes" id="UP000231343">
    <property type="component" value="Unassembled WGS sequence"/>
</dbReference>
<sequence>MKRADKGSREGTVYVFTKCFDTANQATPPFKPETLQTLDSQAPTEIILEVDTNAQPYWQALAAHLCISIVPEED</sequence>
<name>A0A2H0Y1V4_UNCSA</name>
<dbReference type="AlphaFoldDB" id="A0A2H0Y1V4"/>
<evidence type="ECO:0000313" key="1">
    <source>
        <dbReference type="EMBL" id="PIS31703.1"/>
    </source>
</evidence>